<dbReference type="PANTHER" id="PTHR42648:SF32">
    <property type="entry name" value="RIBONUCLEASE H-LIKE DOMAIN, GAG-PRE-INTEGRASE DOMAIN PROTEIN-RELATED"/>
    <property type="match status" value="1"/>
</dbReference>
<evidence type="ECO:0000313" key="2">
    <source>
        <dbReference type="EMBL" id="GEU43034.1"/>
    </source>
</evidence>
<dbReference type="GO" id="GO:0015074">
    <property type="term" value="P:DNA integration"/>
    <property type="evidence" value="ECO:0007669"/>
    <property type="project" value="InterPro"/>
</dbReference>
<dbReference type="EMBL" id="BKCJ010001652">
    <property type="protein sequence ID" value="GEU43034.1"/>
    <property type="molecule type" value="Genomic_DNA"/>
</dbReference>
<dbReference type="Gene3D" id="3.30.420.10">
    <property type="entry name" value="Ribonuclease H-like superfamily/Ribonuclease H"/>
    <property type="match status" value="1"/>
</dbReference>
<dbReference type="InterPro" id="IPR036397">
    <property type="entry name" value="RNaseH_sf"/>
</dbReference>
<dbReference type="GO" id="GO:0003676">
    <property type="term" value="F:nucleic acid binding"/>
    <property type="evidence" value="ECO:0007669"/>
    <property type="project" value="InterPro"/>
</dbReference>
<feature type="domain" description="Integrase catalytic" evidence="1">
    <location>
        <begin position="128"/>
        <end position="223"/>
    </location>
</feature>
<dbReference type="Pfam" id="PF25597">
    <property type="entry name" value="SH3_retrovirus"/>
    <property type="match status" value="1"/>
</dbReference>
<protein>
    <submittedName>
        <fullName evidence="2">Retrovirus-related Pol polyprotein from transposon TNT 1-94</fullName>
    </submittedName>
</protein>
<reference evidence="2" key="1">
    <citation type="journal article" date="2019" name="Sci. Rep.">
        <title>Draft genome of Tanacetum cinerariifolium, the natural source of mosquito coil.</title>
        <authorList>
            <person name="Yamashiro T."/>
            <person name="Shiraishi A."/>
            <person name="Satake H."/>
            <person name="Nakayama K."/>
        </authorList>
    </citation>
    <scope>NUCLEOTIDE SEQUENCE</scope>
</reference>
<dbReference type="PANTHER" id="PTHR42648">
    <property type="entry name" value="TRANSPOSASE, PUTATIVE-RELATED"/>
    <property type="match status" value="1"/>
</dbReference>
<dbReference type="AlphaFoldDB" id="A0A6L2K580"/>
<proteinExistence type="predicted"/>
<accession>A0A6L2K580</accession>
<evidence type="ECO:0000259" key="1">
    <source>
        <dbReference type="PROSITE" id="PS50994"/>
    </source>
</evidence>
<gene>
    <name evidence="2" type="ORF">Tci_015012</name>
</gene>
<dbReference type="InterPro" id="IPR012337">
    <property type="entry name" value="RNaseH-like_sf"/>
</dbReference>
<name>A0A6L2K580_TANCI</name>
<dbReference type="InterPro" id="IPR057670">
    <property type="entry name" value="SH3_retrovirus"/>
</dbReference>
<comment type="caution">
    <text evidence="2">The sequence shown here is derived from an EMBL/GenBank/DDBJ whole genome shotgun (WGS) entry which is preliminary data.</text>
</comment>
<dbReference type="InterPro" id="IPR039537">
    <property type="entry name" value="Retrotran_Ty1/copia-like"/>
</dbReference>
<organism evidence="2">
    <name type="scientific">Tanacetum cinerariifolium</name>
    <name type="common">Dalmatian daisy</name>
    <name type="synonym">Chrysanthemum cinerariifolium</name>
    <dbReference type="NCBI Taxonomy" id="118510"/>
    <lineage>
        <taxon>Eukaryota</taxon>
        <taxon>Viridiplantae</taxon>
        <taxon>Streptophyta</taxon>
        <taxon>Embryophyta</taxon>
        <taxon>Tracheophyta</taxon>
        <taxon>Spermatophyta</taxon>
        <taxon>Magnoliopsida</taxon>
        <taxon>eudicotyledons</taxon>
        <taxon>Gunneridae</taxon>
        <taxon>Pentapetalae</taxon>
        <taxon>asterids</taxon>
        <taxon>campanulids</taxon>
        <taxon>Asterales</taxon>
        <taxon>Asteraceae</taxon>
        <taxon>Asteroideae</taxon>
        <taxon>Anthemideae</taxon>
        <taxon>Anthemidinae</taxon>
        <taxon>Tanacetum</taxon>
    </lineage>
</organism>
<sequence length="380" mass="44522">MLCYLTRMEPCYIQCIKDGPFRPKTSEGVTKPESQWTNDERRKSLYYSVLKAFLVKNKGLVSKNFDWDEEDVYNDEEMTHVKVLMALADDELAIGKNHAKNDEWIDITMRNVNILLSMDEDYDWQNYLKTDNQSEFRNSKLGGFCDEKGISQNFSSSYTPEQNGVTGRKNRTLIEVSKTMLNGLVCSKHFWTKVVRIASYTQNRSIIVKMHDKTPYEIFIERIPDISYFYMFGCPMFIHNHKDHLGKFDAKADDGYFLGYLFVSKAFRVFNTRRQQIRETYHVIFDESIKAIRFTNTLADEIRIDDSCRYPPYEFLHEDDPSRQYQANFDISYKITPHNRSLTELTKDTYVPEVITPNKKNTPLTEDVKGPLDLINTEGT</sequence>
<dbReference type="PROSITE" id="PS50994">
    <property type="entry name" value="INTEGRASE"/>
    <property type="match status" value="1"/>
</dbReference>
<dbReference type="SUPFAM" id="SSF53098">
    <property type="entry name" value="Ribonuclease H-like"/>
    <property type="match status" value="1"/>
</dbReference>
<dbReference type="InterPro" id="IPR001584">
    <property type="entry name" value="Integrase_cat-core"/>
</dbReference>